<reference evidence="3" key="1">
    <citation type="journal article" date="2017" name="BMC Genomics">
        <title>Gapless genome assembly of Colletotrichum higginsianum reveals chromosome structure and association of transposable elements with secondary metabolite gene clusters.</title>
        <authorList>
            <person name="Dallery J.-F."/>
            <person name="Lapalu N."/>
            <person name="Zampounis A."/>
            <person name="Pigne S."/>
            <person name="Luyten I."/>
            <person name="Amselem J."/>
            <person name="Wittenberg A.H.J."/>
            <person name="Zhou S."/>
            <person name="de Queiroz M.V."/>
            <person name="Robin G.P."/>
            <person name="Auger A."/>
            <person name="Hainaut M."/>
            <person name="Henrissat B."/>
            <person name="Kim K.-T."/>
            <person name="Lee Y.-H."/>
            <person name="Lespinet O."/>
            <person name="Schwartz D.C."/>
            <person name="Thon M.R."/>
            <person name="O'Connell R.J."/>
        </authorList>
    </citation>
    <scope>NUCLEOTIDE SEQUENCE [LARGE SCALE GENOMIC DNA]</scope>
    <source>
        <strain evidence="3">IMI 349063</strain>
    </source>
</reference>
<feature type="compositionally biased region" description="Polar residues" evidence="1">
    <location>
        <begin position="732"/>
        <end position="744"/>
    </location>
</feature>
<sequence length="990" mass="110917">MSGFEVLGATAAIAQLSELCIKCGQTTVRIICSYRGAPKEIIELAQKVDRLKFRIGQVQKIGDDLSDLDLDDVFPEIHRVILLEQLETHHKALLEIEGLATGVGGQTRGKKLQWAFVDKRKTTRIMQDLADINQTLDQFLEIIPMSVASQQPRDPMVVLLTAPRRLATIQHNSLAALRVSNAAMLPALIEQMKEIQSSIQSASDDQFLYWKETQTKIMRCRDPATAPARITPVLDRPESSTKDSSAHTNRTTNRPPPPSSPQVTTKENSRGLKSGHEFVDTVIEFHNFGMSQPSQHAQWDFGCSSGTGRVTQNPRYSGRVAVKTTASFREVRSSLRVRFFLFNERVLRFELGVRQLTRAWTSFSLVGSRIDVHIVTYPPTSKRWNITEKTRLKMIKYLMHQGCTTHCAKGGRIWSTRPPTIIQALRHGHTDIVRFMLQQNVSFDTPKLAYNPTQNLYSGSQAKFHEQISLLHTCGYTDWVPSTLIIRGRDALSGAIAVGSVSDIIYAAEVLKLGDTPPSINSVSEIDVDIAVALEKSTSSLHWTEASVEILDRRLDDTSVQHWILFKECTSGQSSLGDIGWRGWWNYHNTVYKFSWMFSSTVTLLQHLLLHGGSYWNEVETGWVKNPYRIGTADGSAKTWSYFDSRSSNIEHKLDEWACCGEPRNQRVMIDWSDDGTIRKSAGRWASRIDSADSRFVLNPAFSPGDSTNRTVTGSGPGTADAGDVQNHYQRESTSTDGMKSKGKSQWDSSIFKQVISTEEGRRHMSRFPLVKALCCALQLAGYRAEMDDEGDIWFEDEDGDQYFDAVEHPSEHDRRGPLGGTCEMCRDPEKFGLGSIIEQHENAKSVALSSSLRFLFPHSYLARRDETIAHLLQYHVNDLLRQTLQLLRLGPELARPPIILMRRDVGLHQHLAHVHGDRSHLLDVGAYEGEAEDLLDGFAAAGIVVPLTVIFQKCCPEHRRDTSPFALDTANAIAVGAGNDARAYDRSED</sequence>
<feature type="region of interest" description="Disordered" evidence="1">
    <location>
        <begin position="220"/>
        <end position="271"/>
    </location>
</feature>
<evidence type="ECO:0000256" key="1">
    <source>
        <dbReference type="SAM" id="MobiDB-lite"/>
    </source>
</evidence>
<comment type="caution">
    <text evidence="2">The sequence shown here is derived from an EMBL/GenBank/DDBJ whole genome shotgun (WGS) entry which is preliminary data.</text>
</comment>
<keyword evidence="3" id="KW-1185">Reference proteome</keyword>
<evidence type="ECO:0000313" key="2">
    <source>
        <dbReference type="EMBL" id="OBR05659.1"/>
    </source>
</evidence>
<dbReference type="GeneID" id="28868860"/>
<feature type="compositionally biased region" description="Basic and acidic residues" evidence="1">
    <location>
        <begin position="235"/>
        <end position="245"/>
    </location>
</feature>
<dbReference type="RefSeq" id="XP_018154177.1">
    <property type="nucleotide sequence ID" value="XM_018304753.1"/>
</dbReference>
<dbReference type="Proteomes" id="UP000092177">
    <property type="component" value="Unassembled WGS sequence"/>
</dbReference>
<dbReference type="AlphaFoldDB" id="A0A1B7Y0X2"/>
<feature type="compositionally biased region" description="Polar residues" evidence="1">
    <location>
        <begin position="705"/>
        <end position="714"/>
    </location>
</feature>
<gene>
    <name evidence="2" type="ORF">CH63R_09779</name>
</gene>
<evidence type="ECO:0000313" key="3">
    <source>
        <dbReference type="Proteomes" id="UP000092177"/>
    </source>
</evidence>
<dbReference type="OrthoDB" id="5095938at2759"/>
<accession>A0A1B7Y0X2</accession>
<proteinExistence type="predicted"/>
<dbReference type="EMBL" id="LTAN01000007">
    <property type="protein sequence ID" value="OBR05659.1"/>
    <property type="molecule type" value="Genomic_DNA"/>
</dbReference>
<name>A0A1B7Y0X2_COLHI</name>
<organism evidence="2 3">
    <name type="scientific">Colletotrichum higginsianum (strain IMI 349063)</name>
    <name type="common">Crucifer anthracnose fungus</name>
    <dbReference type="NCBI Taxonomy" id="759273"/>
    <lineage>
        <taxon>Eukaryota</taxon>
        <taxon>Fungi</taxon>
        <taxon>Dikarya</taxon>
        <taxon>Ascomycota</taxon>
        <taxon>Pezizomycotina</taxon>
        <taxon>Sordariomycetes</taxon>
        <taxon>Hypocreomycetidae</taxon>
        <taxon>Glomerellales</taxon>
        <taxon>Glomerellaceae</taxon>
        <taxon>Colletotrichum</taxon>
        <taxon>Colletotrichum destructivum species complex</taxon>
    </lineage>
</organism>
<protein>
    <submittedName>
        <fullName evidence="2">Ankyrin unc44</fullName>
    </submittedName>
</protein>
<feature type="region of interest" description="Disordered" evidence="1">
    <location>
        <begin position="703"/>
        <end position="744"/>
    </location>
</feature>
<dbReference type="VEuPathDB" id="FungiDB:CH63R_09779"/>
<dbReference type="KEGG" id="chig:CH63R_09779"/>